<evidence type="ECO:0000313" key="2">
    <source>
        <dbReference type="Proteomes" id="UP000584374"/>
    </source>
</evidence>
<gene>
    <name evidence="1" type="ORF">BJ970_005126</name>
</gene>
<name>A0A840Q513_9PSEU</name>
<sequence length="557" mass="61622">MQTARTLLELKIKERRQTLQEFVEYAEVFAREHNEPGTLSVRHLQRLTTRRGPNGKPLGQVRPATARLLERIFGLSIDELLVPPGRPTPTQDVEVAAERHAGGASVPPWTFGQAETHCLGRRETHTPAVQTPETRVDMAQSFAWLDDWAGWGPETARRKVMSQLGTLSTDDLLVRHTRRGKVRRSQIGNALGEYYADSVQGYAPYRVRCGRRETQTSVLTRPSWLDLACPLWQGNDRLTLRAEPGSRLAADDTGVSHAVHRLAEAAALGVRVANVPLYRLLSVDVREGAISGSVAVAPFVEYAVTMDLLEKELIDAICDASTDPLGNLPLRDRYLPDISSVLDLSGRLCAGGVLALCAIARPADPYRGERDYALLIQQRSGHVLNAVRRLAVIPKGFHQPMTDIHADAQLGTTLLREMEEELFGRSEVDSTVGAPRVAVPLHPGRLSEPMKWLMEDSGRVRMECTGFGLNLVSGNFEFACLVVIDDDEFWTRYGGQVEANWESSGLRLYSSLDDHLVAELTADESWSDEGLFALSQGIRRLSEVGGDRVNLPAVEWS</sequence>
<dbReference type="AlphaFoldDB" id="A0A840Q513"/>
<dbReference type="Proteomes" id="UP000584374">
    <property type="component" value="Unassembled WGS sequence"/>
</dbReference>
<protein>
    <submittedName>
        <fullName evidence="1">Uncharacterized protein</fullName>
    </submittedName>
</protein>
<proteinExistence type="predicted"/>
<keyword evidence="2" id="KW-1185">Reference proteome</keyword>
<dbReference type="EMBL" id="JACHIW010000001">
    <property type="protein sequence ID" value="MBB5157592.1"/>
    <property type="molecule type" value="Genomic_DNA"/>
</dbReference>
<comment type="caution">
    <text evidence="1">The sequence shown here is derived from an EMBL/GenBank/DDBJ whole genome shotgun (WGS) entry which is preliminary data.</text>
</comment>
<evidence type="ECO:0000313" key="1">
    <source>
        <dbReference type="EMBL" id="MBB5157592.1"/>
    </source>
</evidence>
<organism evidence="1 2">
    <name type="scientific">Saccharopolyspora phatthalungensis</name>
    <dbReference type="NCBI Taxonomy" id="664693"/>
    <lineage>
        <taxon>Bacteria</taxon>
        <taxon>Bacillati</taxon>
        <taxon>Actinomycetota</taxon>
        <taxon>Actinomycetes</taxon>
        <taxon>Pseudonocardiales</taxon>
        <taxon>Pseudonocardiaceae</taxon>
        <taxon>Saccharopolyspora</taxon>
    </lineage>
</organism>
<reference evidence="1 2" key="1">
    <citation type="submission" date="2020-08" db="EMBL/GenBank/DDBJ databases">
        <title>Sequencing the genomes of 1000 actinobacteria strains.</title>
        <authorList>
            <person name="Klenk H.-P."/>
        </authorList>
    </citation>
    <scope>NUCLEOTIDE SEQUENCE [LARGE SCALE GENOMIC DNA]</scope>
    <source>
        <strain evidence="1 2">DSM 45584</strain>
    </source>
</reference>
<accession>A0A840Q513</accession>
<dbReference type="RefSeq" id="WP_184728479.1">
    <property type="nucleotide sequence ID" value="NZ_JACHIW010000001.1"/>
</dbReference>